<evidence type="ECO:0000256" key="1">
    <source>
        <dbReference type="SAM" id="SignalP"/>
    </source>
</evidence>
<dbReference type="STRING" id="146817.SAMN04488502_10827"/>
<sequence>MNNAKKYLLGLLALIAVVSTALPAGAADSNTAPGQAPIVFEGDDLSFSELTGEVFAKGNVRIQKDQMIITTEELRGNTRQSQVWVDGLAQVSEPGLNLAVNGVDYNYRDRTGTMAGVRGTIDKENISAQNIHLAPDEYILYNGTITRCPAKVPDYHVSADKIEVWPGNRIVAHNARFWIKDKVIFVLPKYQKSLNSEAASESSFPRLGYDSDNGVMIAQYLEFPLNDHLAVYGDAAYYSRSHFKPKAGLINREKNYTASIDWGYAENSDNDWVKKEPEFAFKLNPYRLGHSPVTANFFVSAGKWIEGDISGWRQDYNLYFRHDPIKLSDRYTLNFGAGFEKIKYGYDKSTNDIWKYDIKLKAKPNDRLEWWTGYSYRDQSATNLYKYDEIDTPKEWTTGFMYKADKLNSLGVEVSYDVEQSKVEDIDYTWRRNLHCFEADIIYRAERDQVKIRVSTLEW</sequence>
<dbReference type="PANTHER" id="PTHR30189">
    <property type="entry name" value="LPS-ASSEMBLY PROTEIN"/>
    <property type="match status" value="1"/>
</dbReference>
<keyword evidence="3" id="KW-1185">Reference proteome</keyword>
<dbReference type="OrthoDB" id="1629906at2"/>
<name>A0A1G9WMC1_9FIRM</name>
<accession>A0A1G9WMC1</accession>
<dbReference type="Proteomes" id="UP000214880">
    <property type="component" value="Unassembled WGS sequence"/>
</dbReference>
<dbReference type="GO" id="GO:0009279">
    <property type="term" value="C:cell outer membrane"/>
    <property type="evidence" value="ECO:0007669"/>
    <property type="project" value="TreeGrafter"/>
</dbReference>
<evidence type="ECO:0000313" key="3">
    <source>
        <dbReference type="Proteomes" id="UP000214880"/>
    </source>
</evidence>
<feature type="chain" id="PRO_5011598026" evidence="1">
    <location>
        <begin position="27"/>
        <end position="459"/>
    </location>
</feature>
<feature type="signal peptide" evidence="1">
    <location>
        <begin position="1"/>
        <end position="26"/>
    </location>
</feature>
<gene>
    <name evidence="2" type="ORF">SAMN04488502_10827</name>
</gene>
<dbReference type="EMBL" id="FNHB01000008">
    <property type="protein sequence ID" value="SDM85609.1"/>
    <property type="molecule type" value="Genomic_DNA"/>
</dbReference>
<dbReference type="GO" id="GO:1990351">
    <property type="term" value="C:transporter complex"/>
    <property type="evidence" value="ECO:0007669"/>
    <property type="project" value="TreeGrafter"/>
</dbReference>
<dbReference type="SUPFAM" id="SSF56935">
    <property type="entry name" value="Porins"/>
    <property type="match status" value="1"/>
</dbReference>
<dbReference type="AlphaFoldDB" id="A0A1G9WMC1"/>
<evidence type="ECO:0000313" key="2">
    <source>
        <dbReference type="EMBL" id="SDM85609.1"/>
    </source>
</evidence>
<organism evidence="2 3">
    <name type="scientific">Dendrosporobacter quercicolus</name>
    <dbReference type="NCBI Taxonomy" id="146817"/>
    <lineage>
        <taxon>Bacteria</taxon>
        <taxon>Bacillati</taxon>
        <taxon>Bacillota</taxon>
        <taxon>Negativicutes</taxon>
        <taxon>Selenomonadales</taxon>
        <taxon>Sporomusaceae</taxon>
        <taxon>Dendrosporobacter</taxon>
    </lineage>
</organism>
<dbReference type="PANTHER" id="PTHR30189:SF1">
    <property type="entry name" value="LPS-ASSEMBLY PROTEIN LPTD"/>
    <property type="match status" value="1"/>
</dbReference>
<keyword evidence="1" id="KW-0732">Signal</keyword>
<dbReference type="RefSeq" id="WP_092074250.1">
    <property type="nucleotide sequence ID" value="NZ_FNHB01000008.1"/>
</dbReference>
<dbReference type="InterPro" id="IPR050218">
    <property type="entry name" value="LptD"/>
</dbReference>
<reference evidence="2 3" key="1">
    <citation type="submission" date="2016-10" db="EMBL/GenBank/DDBJ databases">
        <authorList>
            <person name="de Groot N.N."/>
        </authorList>
    </citation>
    <scope>NUCLEOTIDE SEQUENCE [LARGE SCALE GENOMIC DNA]</scope>
    <source>
        <strain evidence="2 3">DSM 1736</strain>
    </source>
</reference>
<protein>
    <submittedName>
        <fullName evidence="2">LPS-assembly protein</fullName>
    </submittedName>
</protein>
<proteinExistence type="predicted"/>